<dbReference type="AlphaFoldDB" id="A0A7S0M4E0"/>
<protein>
    <submittedName>
        <fullName evidence="2">Uncharacterized protein</fullName>
    </submittedName>
</protein>
<proteinExistence type="predicted"/>
<gene>
    <name evidence="2" type="ORF">CCUR1050_LOCUS6370</name>
</gene>
<keyword evidence="1" id="KW-0472">Membrane</keyword>
<reference evidence="2" key="1">
    <citation type="submission" date="2021-01" db="EMBL/GenBank/DDBJ databases">
        <authorList>
            <person name="Corre E."/>
            <person name="Pelletier E."/>
            <person name="Niang G."/>
            <person name="Scheremetjew M."/>
            <person name="Finn R."/>
            <person name="Kale V."/>
            <person name="Holt S."/>
            <person name="Cochrane G."/>
            <person name="Meng A."/>
            <person name="Brown T."/>
            <person name="Cohen L."/>
        </authorList>
    </citation>
    <scope>NUCLEOTIDE SEQUENCE</scope>
    <source>
        <strain evidence="2">CCAP979/52</strain>
    </source>
</reference>
<name>A0A7S0M4E0_9CRYP</name>
<sequence>MAIKQYFAVLAGGAMLSALLLVTIGVIGNRHAGPSALFSIGEPLSAEEEYMTLHPVYTRCAKKADIAAFTKEILVKCGDINELTYCSWTCTQALQTYSDSVGCCWESVLQGYEALDANAGQAWRNWQGTASGKCGVTFAEESCGDSVGEHSYNELQNSVKKLSVQANQNSQIVNALEGAMFGYGYGSYKQSKGSISMAQPPAKIGDITVDETLDFPAEGKRISNGDISIPVDKIEPPLYMSRRTSSAAAFPPPAAGAAGARKGRETQLYNAYDDFRNYQNSLRLKNGYDARFKGLKEAGVQPSPVDGRMGGFAVPGESWQD</sequence>
<accession>A0A7S0M4E0</accession>
<organism evidence="2">
    <name type="scientific">Cryptomonas curvata</name>
    <dbReference type="NCBI Taxonomy" id="233186"/>
    <lineage>
        <taxon>Eukaryota</taxon>
        <taxon>Cryptophyceae</taxon>
        <taxon>Cryptomonadales</taxon>
        <taxon>Cryptomonadaceae</taxon>
        <taxon>Cryptomonas</taxon>
    </lineage>
</organism>
<feature type="transmembrane region" description="Helical" evidence="1">
    <location>
        <begin position="6"/>
        <end position="27"/>
    </location>
</feature>
<evidence type="ECO:0000313" key="2">
    <source>
        <dbReference type="EMBL" id="CAD8628691.1"/>
    </source>
</evidence>
<keyword evidence="1" id="KW-1133">Transmembrane helix</keyword>
<keyword evidence="1" id="KW-0812">Transmembrane</keyword>
<evidence type="ECO:0000256" key="1">
    <source>
        <dbReference type="SAM" id="Phobius"/>
    </source>
</evidence>
<dbReference type="EMBL" id="HBEZ01011598">
    <property type="protein sequence ID" value="CAD8628691.1"/>
    <property type="molecule type" value="Transcribed_RNA"/>
</dbReference>